<dbReference type="InterPro" id="IPR012674">
    <property type="entry name" value="Calycin"/>
</dbReference>
<proteinExistence type="predicted"/>
<reference evidence="2 3" key="1">
    <citation type="submission" date="2015-07" db="EMBL/GenBank/DDBJ databases">
        <authorList>
            <person name="Voget S."/>
            <person name="Dogs M."/>
            <person name="Brinkhoff T.H."/>
            <person name="Daniel R."/>
        </authorList>
    </citation>
    <scope>NUCLEOTIDE SEQUENCE [LARGE SCALE GENOMIC DNA]</scope>
    <source>
        <strain evidence="2 3">B14</strain>
        <plasmid evidence="2 3">pROLI81</plasmid>
    </source>
</reference>
<gene>
    <name evidence="2" type="ORF">ROLI_047520</name>
</gene>
<keyword evidence="2" id="KW-0614">Plasmid</keyword>
<reference evidence="2 3" key="2">
    <citation type="submission" date="2024-01" db="EMBL/GenBank/DDBJ databases">
        <title>Roseobacter fucihabitans sp. nov., isolated from the brown alga Fucus spiralis.</title>
        <authorList>
            <person name="Hahnke S."/>
            <person name="Berger M."/>
            <person name="Schlingloff A."/>
            <person name="Athale I."/>
            <person name="Neumann-Schaal M."/>
            <person name="Adenaya A."/>
            <person name="Poehlein A."/>
            <person name="Daniel R."/>
            <person name="Pertersen J."/>
            <person name="Brinkhoff T."/>
        </authorList>
    </citation>
    <scope>NUCLEOTIDE SEQUENCE [LARGE SCALE GENOMIC DNA]</scope>
    <source>
        <strain evidence="2 3">B14</strain>
        <plasmid evidence="2 3">pROLI81</plasmid>
    </source>
</reference>
<evidence type="ECO:0000313" key="3">
    <source>
        <dbReference type="Proteomes" id="UP001318682"/>
    </source>
</evidence>
<dbReference type="Proteomes" id="UP001318682">
    <property type="component" value="Plasmid pROLI81"/>
</dbReference>
<feature type="domain" description="MoaF-like" evidence="1">
    <location>
        <begin position="7"/>
        <end position="92"/>
    </location>
</feature>
<organism evidence="2 3">
    <name type="scientific">Roseobacter fucihabitans</name>
    <dbReference type="NCBI Taxonomy" id="1537242"/>
    <lineage>
        <taxon>Bacteria</taxon>
        <taxon>Pseudomonadati</taxon>
        <taxon>Pseudomonadota</taxon>
        <taxon>Alphaproteobacteria</taxon>
        <taxon>Rhodobacterales</taxon>
        <taxon>Roseobacteraceae</taxon>
        <taxon>Roseobacter</taxon>
    </lineage>
</organism>
<evidence type="ECO:0000313" key="2">
    <source>
        <dbReference type="EMBL" id="WVX51650.1"/>
    </source>
</evidence>
<protein>
    <recommendedName>
        <fullName evidence="1">MoaF-like domain-containing protein</fullName>
    </recommendedName>
</protein>
<accession>A0ABZ2BZP2</accession>
<keyword evidence="3" id="KW-1185">Reference proteome</keyword>
<dbReference type="InterPro" id="IPR053892">
    <property type="entry name" value="MoaF-like"/>
</dbReference>
<sequence>MGHKDIIGMSFGFVYSDETYGIEVLSQTALRWTRTAGKNTGQGDTEQYVFSKLTDDMFMLTWVEADGPGLSNILRLTDGTLITHANIGRDVFINPGKLTVTQ</sequence>
<dbReference type="RefSeq" id="WP_187432336.1">
    <property type="nucleotide sequence ID" value="NZ_CP143426.1"/>
</dbReference>
<dbReference type="Gene3D" id="2.40.128.20">
    <property type="match status" value="1"/>
</dbReference>
<geneLocation type="plasmid" evidence="2 3">
    <name>pROLI81</name>
</geneLocation>
<name>A0ABZ2BZP2_9RHOB</name>
<dbReference type="Pfam" id="PF22036">
    <property type="entry name" value="MoaF_like"/>
    <property type="match status" value="1"/>
</dbReference>
<evidence type="ECO:0000259" key="1">
    <source>
        <dbReference type="Pfam" id="PF22036"/>
    </source>
</evidence>
<dbReference type="EMBL" id="CP143426">
    <property type="protein sequence ID" value="WVX51650.1"/>
    <property type="molecule type" value="Genomic_DNA"/>
</dbReference>